<dbReference type="RefSeq" id="WP_054357234.1">
    <property type="nucleotide sequence ID" value="NZ_LJYW01000001.1"/>
</dbReference>
<comment type="caution">
    <text evidence="1">The sequence shown here is derived from an EMBL/GenBank/DDBJ whole genome shotgun (WGS) entry which is preliminary data.</text>
</comment>
<reference evidence="1 2" key="2">
    <citation type="submission" date="2015-10" db="EMBL/GenBank/DDBJ databases">
        <title>Draft Genome Sequence of Prosthecomicrobium hirschii ATCC 27832.</title>
        <authorList>
            <person name="Daniel J."/>
            <person name="Givan S.A."/>
            <person name="Brun Y.V."/>
            <person name="Brown P.J."/>
        </authorList>
    </citation>
    <scope>NUCLEOTIDE SEQUENCE [LARGE SCALE GENOMIC DNA]</scope>
    <source>
        <strain evidence="1 2">16</strain>
    </source>
</reference>
<dbReference type="EMBL" id="LJYW01000001">
    <property type="protein sequence ID" value="KPL51071.1"/>
    <property type="molecule type" value="Genomic_DNA"/>
</dbReference>
<dbReference type="STRING" id="665126.ABB55_01580"/>
<dbReference type="PANTHER" id="PTHR47017:SF1">
    <property type="entry name" value="ACYL-COA"/>
    <property type="match status" value="1"/>
</dbReference>
<dbReference type="Pfam" id="PF04339">
    <property type="entry name" value="FemAB_like"/>
    <property type="match status" value="1"/>
</dbReference>
<organism evidence="1 2">
    <name type="scientific">Prosthecodimorpha hirschii</name>
    <dbReference type="NCBI Taxonomy" id="665126"/>
    <lineage>
        <taxon>Bacteria</taxon>
        <taxon>Pseudomonadati</taxon>
        <taxon>Pseudomonadota</taxon>
        <taxon>Alphaproteobacteria</taxon>
        <taxon>Hyphomicrobiales</taxon>
        <taxon>Ancalomicrobiaceae</taxon>
        <taxon>Prosthecodimorpha</taxon>
    </lineage>
</organism>
<dbReference type="Gene3D" id="3.40.630.30">
    <property type="match status" value="1"/>
</dbReference>
<dbReference type="InterPro" id="IPR007434">
    <property type="entry name" value="FemAB-like"/>
</dbReference>
<evidence type="ECO:0008006" key="3">
    <source>
        <dbReference type="Google" id="ProtNLM"/>
    </source>
</evidence>
<evidence type="ECO:0000313" key="1">
    <source>
        <dbReference type="EMBL" id="KPL51071.1"/>
    </source>
</evidence>
<dbReference type="AlphaFoldDB" id="A0A0P6VLR7"/>
<dbReference type="InterPro" id="IPR016181">
    <property type="entry name" value="Acyl_CoA_acyltransferase"/>
</dbReference>
<protein>
    <recommendedName>
        <fullName evidence="3">Acyltransferase superfamily protein</fullName>
    </recommendedName>
</protein>
<sequence>MPKAPAETATLRVAAGIAEIGRETWDALANPGWRLAPGGPVRLDGIPDAAAPAYNPFLSYDFLAALEESGSVSARAGWTPRHLVLEGADGAPAALAPCYAKSHSQGEYVFDHSWAQAYERAGGRYYPKLQVSVPFTPATGPRLLVRPGAPATRDRALLVEGLAGFARQAGASSVHATFLIDDDVAAFESGGWLARTDQQFHWPNRGFRDFDDFLDSFQSRKRKQVKRERRDALADGVEIVAKTGAEIREADWDAFYAFYMDTGGRKWGRPYLNRTAFALIGERLADAVLLVLATRHGRPIAGALNLIGSDALYGRYWGAVEEQPFLHFEVCYYQAIEFAIRRGLARVEAGAQGEHKLARGYLPTTTRSAHFIVDPGLRKAVDRYLAMERQEVAQIGDILAAHAPYRHADGAEADGF</sequence>
<dbReference type="SUPFAM" id="SSF55729">
    <property type="entry name" value="Acyl-CoA N-acyltransferases (Nat)"/>
    <property type="match status" value="1"/>
</dbReference>
<evidence type="ECO:0000313" key="2">
    <source>
        <dbReference type="Proteomes" id="UP000048984"/>
    </source>
</evidence>
<reference evidence="1 2" key="1">
    <citation type="submission" date="2015-09" db="EMBL/GenBank/DDBJ databases">
        <authorList>
            <person name="Jackson K.R."/>
            <person name="Lunt B.L."/>
            <person name="Fisher J.N.B."/>
            <person name="Gardner A.V."/>
            <person name="Bailey M.E."/>
            <person name="Deus L.M."/>
            <person name="Earl A.S."/>
            <person name="Gibby P.D."/>
            <person name="Hartmann K.A."/>
            <person name="Liu J.E."/>
            <person name="Manci A.M."/>
            <person name="Nielsen D.A."/>
            <person name="Solomon M.B."/>
            <person name="Breakwell D.P."/>
            <person name="Burnett S.H."/>
            <person name="Grose J.H."/>
        </authorList>
    </citation>
    <scope>NUCLEOTIDE SEQUENCE [LARGE SCALE GENOMIC DNA]</scope>
    <source>
        <strain evidence="1 2">16</strain>
    </source>
</reference>
<gene>
    <name evidence="1" type="ORF">ABB55_01580</name>
</gene>
<keyword evidence="2" id="KW-1185">Reference proteome</keyword>
<accession>A0A0P6VLR7</accession>
<name>A0A0P6VLR7_9HYPH</name>
<dbReference type="PANTHER" id="PTHR47017">
    <property type="entry name" value="ACYL-COA"/>
    <property type="match status" value="1"/>
</dbReference>
<proteinExistence type="predicted"/>
<dbReference type="Proteomes" id="UP000048984">
    <property type="component" value="Unassembled WGS sequence"/>
</dbReference>